<name>A0AAD7EEA1_9AGAR</name>
<evidence type="ECO:0000313" key="8">
    <source>
        <dbReference type="Proteomes" id="UP001218218"/>
    </source>
</evidence>
<dbReference type="PROSITE" id="PS50077">
    <property type="entry name" value="HEAT_REPEAT"/>
    <property type="match status" value="5"/>
</dbReference>
<dbReference type="Pfam" id="PF13646">
    <property type="entry name" value="HEAT_2"/>
    <property type="match status" value="1"/>
</dbReference>
<dbReference type="InterPro" id="IPR002553">
    <property type="entry name" value="Clathrin/coatomer_adapt-like_N"/>
</dbReference>
<dbReference type="InterPro" id="IPR034085">
    <property type="entry name" value="TOG"/>
</dbReference>
<organism evidence="7 8">
    <name type="scientific">Mycena albidolilacea</name>
    <dbReference type="NCBI Taxonomy" id="1033008"/>
    <lineage>
        <taxon>Eukaryota</taxon>
        <taxon>Fungi</taxon>
        <taxon>Dikarya</taxon>
        <taxon>Basidiomycota</taxon>
        <taxon>Agaricomycotina</taxon>
        <taxon>Agaricomycetes</taxon>
        <taxon>Agaricomycetidae</taxon>
        <taxon>Agaricales</taxon>
        <taxon>Marasmiineae</taxon>
        <taxon>Mycenaceae</taxon>
        <taxon>Mycena</taxon>
    </lineage>
</organism>
<dbReference type="Proteomes" id="UP001218218">
    <property type="component" value="Unassembled WGS sequence"/>
</dbReference>
<dbReference type="InterPro" id="IPR016024">
    <property type="entry name" value="ARM-type_fold"/>
</dbReference>
<dbReference type="GO" id="GO:0006886">
    <property type="term" value="P:intracellular protein transport"/>
    <property type="evidence" value="ECO:0007669"/>
    <property type="project" value="InterPro"/>
</dbReference>
<evidence type="ECO:0000256" key="2">
    <source>
        <dbReference type="PROSITE-ProRule" id="PRU00103"/>
    </source>
</evidence>
<dbReference type="InterPro" id="IPR000225">
    <property type="entry name" value="Armadillo"/>
</dbReference>
<evidence type="ECO:0000256" key="1">
    <source>
        <dbReference type="ARBA" id="ARBA00022737"/>
    </source>
</evidence>
<dbReference type="InterPro" id="IPR011989">
    <property type="entry name" value="ARM-like"/>
</dbReference>
<keyword evidence="1" id="KW-0677">Repeat</keyword>
<dbReference type="Gene3D" id="1.25.10.10">
    <property type="entry name" value="Leucine-rich Repeat Variant"/>
    <property type="match status" value="6"/>
</dbReference>
<feature type="transmembrane region" description="Helical" evidence="5">
    <location>
        <begin position="137"/>
        <end position="160"/>
    </location>
</feature>
<feature type="repeat" description="HEAT" evidence="2">
    <location>
        <begin position="676"/>
        <end position="713"/>
    </location>
</feature>
<feature type="repeat" description="HEAT" evidence="2">
    <location>
        <begin position="986"/>
        <end position="1023"/>
    </location>
</feature>
<dbReference type="PANTHER" id="PTHR46241">
    <property type="entry name" value="ARMADILLO REPEAT-CONTAINING PROTEIN 4 ARMC4"/>
    <property type="match status" value="1"/>
</dbReference>
<dbReference type="SMART" id="SM01349">
    <property type="entry name" value="TOG"/>
    <property type="match status" value="2"/>
</dbReference>
<keyword evidence="5" id="KW-0812">Transmembrane</keyword>
<protein>
    <submittedName>
        <fullName evidence="7">Armadillo-type protein</fullName>
    </submittedName>
</protein>
<sequence length="1679" mass="186688">MRPLYAPDPGSAESQKHNAKPPENLDVRLATATAPEDFSNGHGSGSPYNQHYEPAAEIWKTYLKETEADDKELAQLWQIGLDQLLIFAGLFGAILTAFLIESRKDLKEDPLVQILQTLRNGSATSISEPFQPTKSSLVVNAMWFSSLGLTLISALAAVLAKGWLAQYTPVTPGVRSNDACERHLRYLRSREWRLAVIVGGIPLLIQIALFLFAVGLVIFTAGDNLGISLTLLVMTAFATCLYALGTVLPWFSPACPFQTTMSDLIPGVAANRRYTDPVENQASAVPKPLPLLQRADLHWRKFTEFLRKAHHRPARNEMEADILAWMLTSSTNEKVIEEAVRAVAGARATPYLRDALHDSGASEIMCQRFTRYFKTTPDDALRTEAYLYALLRMVEPSGRAGVAPQLLLKLGQVLHRWDSFIGELQPLACALRTRLILAAGVDDHTEQWEQTKRNLVKMAEMGMQPVVRHVLVCAVLDGLRGEGMQLRKACAIIISKQFQIPAARKMVARFDQATKPGPTVAMTIMGVLKYSDSEVSAVILGGITTLAQFSEFRESIRASIPEIVDFLKNNNRHFDLGGVTALAKLSEQAEFRESIRVYIPEIMEFLKDNNKCVRVVGAKTLVKLSEQAEFRESIRPSTPQIVQFLDDNDMYVREAGAEALAKLSEQAEFRESIRPSIPQIVDLLKDNNMYVRRVGAEALAKLSEQAEFRESIRPSIPLIVDLLKNNDPDFHLAGAKALAKLSEQAEFRDSIRASIPQIVDFLKSSGSWAGAEALAKALAKLSKQAEFRESIGVSIPQIVEFLKDNNKYVCRVGVNTLAKLSEQAEFRESIRPSIPQIVEFLKDKNSSVRRVGANALAKFSEQAEFRESIRPSIPQIVEFLKDNDMFVRRVGANTLAKLLEQAEFREPIRASIPQIVDFLKSSVSWAGAEVLAKLLEQADFRESIWACIPQIVDFLKDNDEYVRMVGANTLAKFSEQAEFRESIQASIPKILDLLKDNKMHVRRVGAEALAKLSEQAEFRESIRAIIPTIVEFLKHNNREGANTLAKLSEQVEFRVSIGPALMTTITSVGHLNPSSAPFDWSRFIPNQLQPHDQSRAVGAPGSIADLLSEVYAGSTITRLQTYRAVGSLFTISKFARLCNSKLCDALFAHKNSPNYVGVVNQLAKFPLFRTAVVASIPQLVDLLKDKNKNVCTAAANTLAKLPEQAEFRESIRASISQIVEFLKDNDMYVRRASAEALAKLSEQAEFRESIRPSIPQIVEFLKDKNSSVRRSGVASLTSIAAEFRESIRPSIPQIVQFLDDNVMYVRGAGAEALAKLSEQAEFRESIRPSIPQIVEFLKFNDTDVLVAGVNALAKFSEQAEFRESIQPSIPLIVDLLKGGHHVYVDWAGAKAFAKLSGQAEFRESIEPSISQIMEFLKDNDMYVREAGANNLAILSEQAEIRESIRASIPQIVDLLKDNSMYVRRAGANVLAKLSKQAEFRESIWPSIPKIVDLLKDNSELVRMAGAKALAKLSEQAEFREYIQPSIPQIVELLKDPDISVRTAGVEALAKLSDQGDLCHSLCLPELRFYIPSLLTDPTLPIVSASAELFAHLVVQDHLRDMILEILTLTMKSLYSLDPLHQSRGVHIITVLAKYAIFAPTLHEIWAIYSFTQDFLTNTSVEQATTLVNEMALYGVLKTL</sequence>
<feature type="transmembrane region" description="Helical" evidence="5">
    <location>
        <begin position="194"/>
        <end position="219"/>
    </location>
</feature>
<evidence type="ECO:0000256" key="3">
    <source>
        <dbReference type="PROSITE-ProRule" id="PRU00259"/>
    </source>
</evidence>
<feature type="repeat" description="HEAT" evidence="2">
    <location>
        <begin position="1486"/>
        <end position="1523"/>
    </location>
</feature>
<dbReference type="PROSITE" id="PS50176">
    <property type="entry name" value="ARM_REPEAT"/>
    <property type="match status" value="1"/>
</dbReference>
<keyword evidence="8" id="KW-1185">Reference proteome</keyword>
<feature type="repeat" description="ARM" evidence="3">
    <location>
        <begin position="1174"/>
        <end position="1216"/>
    </location>
</feature>
<dbReference type="InterPro" id="IPR000357">
    <property type="entry name" value="HEAT"/>
</dbReference>
<feature type="repeat" description="HEAT" evidence="2">
    <location>
        <begin position="1253"/>
        <end position="1290"/>
    </location>
</feature>
<evidence type="ECO:0000256" key="5">
    <source>
        <dbReference type="SAM" id="Phobius"/>
    </source>
</evidence>
<dbReference type="GO" id="GO:0016192">
    <property type="term" value="P:vesicle-mediated transport"/>
    <property type="evidence" value="ECO:0007669"/>
    <property type="project" value="InterPro"/>
</dbReference>
<gene>
    <name evidence="7" type="ORF">DFH08DRAFT_422855</name>
</gene>
<accession>A0AAD7EEA1</accession>
<evidence type="ECO:0000259" key="6">
    <source>
        <dbReference type="SMART" id="SM01349"/>
    </source>
</evidence>
<keyword evidence="5" id="KW-0472">Membrane</keyword>
<dbReference type="Pfam" id="PF25786">
    <property type="entry name" value="HEAT_GCN1_C"/>
    <property type="match status" value="1"/>
</dbReference>
<feature type="repeat" description="HEAT" evidence="2">
    <location>
        <begin position="1525"/>
        <end position="1553"/>
    </location>
</feature>
<feature type="transmembrane region" description="Helical" evidence="5">
    <location>
        <begin position="231"/>
        <end position="251"/>
    </location>
</feature>
<evidence type="ECO:0000256" key="4">
    <source>
        <dbReference type="SAM" id="MobiDB-lite"/>
    </source>
</evidence>
<proteinExistence type="predicted"/>
<reference evidence="7" key="1">
    <citation type="submission" date="2023-03" db="EMBL/GenBank/DDBJ databases">
        <title>Massive genome expansion in bonnet fungi (Mycena s.s.) driven by repeated elements and novel gene families across ecological guilds.</title>
        <authorList>
            <consortium name="Lawrence Berkeley National Laboratory"/>
            <person name="Harder C.B."/>
            <person name="Miyauchi S."/>
            <person name="Viragh M."/>
            <person name="Kuo A."/>
            <person name="Thoen E."/>
            <person name="Andreopoulos B."/>
            <person name="Lu D."/>
            <person name="Skrede I."/>
            <person name="Drula E."/>
            <person name="Henrissat B."/>
            <person name="Morin E."/>
            <person name="Kohler A."/>
            <person name="Barry K."/>
            <person name="LaButti K."/>
            <person name="Morin E."/>
            <person name="Salamov A."/>
            <person name="Lipzen A."/>
            <person name="Mereny Z."/>
            <person name="Hegedus B."/>
            <person name="Baldrian P."/>
            <person name="Stursova M."/>
            <person name="Weitz H."/>
            <person name="Taylor A."/>
            <person name="Grigoriev I.V."/>
            <person name="Nagy L.G."/>
            <person name="Martin F."/>
            <person name="Kauserud H."/>
        </authorList>
    </citation>
    <scope>NUCLEOTIDE SEQUENCE</scope>
    <source>
        <strain evidence="7">CBHHK002</strain>
    </source>
</reference>
<dbReference type="PANTHER" id="PTHR46241:SF1">
    <property type="entry name" value="OUTER DYNEIN ARM-DOCKING COMPLEX SUBUNIT 2"/>
    <property type="match status" value="1"/>
</dbReference>
<evidence type="ECO:0000313" key="7">
    <source>
        <dbReference type="EMBL" id="KAJ7315188.1"/>
    </source>
</evidence>
<dbReference type="EMBL" id="JARIHO010000063">
    <property type="protein sequence ID" value="KAJ7315188.1"/>
    <property type="molecule type" value="Genomic_DNA"/>
</dbReference>
<comment type="caution">
    <text evidence="7">The sequence shown here is derived from an EMBL/GenBank/DDBJ whole genome shotgun (WGS) entry which is preliminary data.</text>
</comment>
<keyword evidence="5" id="KW-1133">Transmembrane helix</keyword>
<dbReference type="InterPro" id="IPR045338">
    <property type="entry name" value="DUF6535"/>
</dbReference>
<dbReference type="GO" id="GO:0030117">
    <property type="term" value="C:membrane coat"/>
    <property type="evidence" value="ECO:0007669"/>
    <property type="project" value="InterPro"/>
</dbReference>
<dbReference type="Pfam" id="PF01602">
    <property type="entry name" value="Adaptin_N"/>
    <property type="match status" value="1"/>
</dbReference>
<feature type="region of interest" description="Disordered" evidence="4">
    <location>
        <begin position="1"/>
        <end position="49"/>
    </location>
</feature>
<dbReference type="SUPFAM" id="SSF48371">
    <property type="entry name" value="ARM repeat"/>
    <property type="match status" value="2"/>
</dbReference>
<feature type="domain" description="TOG" evidence="6">
    <location>
        <begin position="1127"/>
        <end position="1350"/>
    </location>
</feature>
<dbReference type="Pfam" id="PF02985">
    <property type="entry name" value="HEAT"/>
    <property type="match status" value="1"/>
</dbReference>
<dbReference type="InterPro" id="IPR021133">
    <property type="entry name" value="HEAT_type_2"/>
</dbReference>
<dbReference type="Pfam" id="PF20153">
    <property type="entry name" value="DUF6535"/>
    <property type="match status" value="1"/>
</dbReference>
<feature type="domain" description="TOG" evidence="6">
    <location>
        <begin position="707"/>
        <end position="932"/>
    </location>
</feature>
<feature type="transmembrane region" description="Helical" evidence="5">
    <location>
        <begin position="83"/>
        <end position="100"/>
    </location>
</feature>